<evidence type="ECO:0000313" key="3">
    <source>
        <dbReference type="EMBL" id="KZD21808.1"/>
    </source>
</evidence>
<proteinExistence type="inferred from homology"/>
<sequence length="248" mass="27883">MVSLAKKRPENNDAMSQTRIAAIDWQRIGTELDAQGCAVFEKLLSPDECHHLAALYPDDTHFRSRIVMGRHGFGRGEYKYFNYPLPDPIAGLRPALYGPLSTIANRWNEAMGIDVRFPADHAAFLKRCHEAGQTRPTPLLLQYEAGDYNCLHQDLYGEHVFPLQVAILLSEPSEDFTGGEFVLTEQRPRMQSRAEVVGLRQGDAVVFAVHHRPVAGTRGSYRVNLRHGVSRVKSGRRHTLGVIFHDAK</sequence>
<keyword evidence="1" id="KW-0479">Metal-binding</keyword>
<comment type="caution">
    <text evidence="3">The sequence shown here is derived from an EMBL/GenBank/DDBJ whole genome shotgun (WGS) entry which is preliminary data.</text>
</comment>
<comment type="similarity">
    <text evidence="1">Belongs to the iron/ascorbate-dependent oxidoreductase family.</text>
</comment>
<dbReference type="STRING" id="943830.A4A58_11855"/>
<dbReference type="InterPro" id="IPR018655">
    <property type="entry name" value="DUF2086"/>
</dbReference>
<dbReference type="Proteomes" id="UP000076574">
    <property type="component" value="Unassembled WGS sequence"/>
</dbReference>
<dbReference type="InterPro" id="IPR005123">
    <property type="entry name" value="Oxoglu/Fe-dep_dioxygenase_dom"/>
</dbReference>
<keyword evidence="1" id="KW-0408">Iron</keyword>
<dbReference type="GO" id="GO:0046872">
    <property type="term" value="F:metal ion binding"/>
    <property type="evidence" value="ECO:0007669"/>
    <property type="project" value="UniProtKB-KW"/>
</dbReference>
<evidence type="ECO:0000256" key="1">
    <source>
        <dbReference type="RuleBase" id="RU003682"/>
    </source>
</evidence>
<dbReference type="AlphaFoldDB" id="A0A163Y517"/>
<keyword evidence="4" id="KW-1185">Reference proteome</keyword>
<protein>
    <submittedName>
        <fullName evidence="3">Proline hydroxylase</fullName>
    </submittedName>
</protein>
<dbReference type="EMBL" id="LVYV01000034">
    <property type="protein sequence ID" value="KZD21808.1"/>
    <property type="molecule type" value="Genomic_DNA"/>
</dbReference>
<accession>A0A163Y517</accession>
<dbReference type="PROSITE" id="PS51471">
    <property type="entry name" value="FE2OG_OXY"/>
    <property type="match status" value="1"/>
</dbReference>
<feature type="domain" description="Fe2OG dioxygenase" evidence="2">
    <location>
        <begin position="134"/>
        <end position="247"/>
    </location>
</feature>
<evidence type="ECO:0000313" key="4">
    <source>
        <dbReference type="Proteomes" id="UP000076574"/>
    </source>
</evidence>
<dbReference type="Gene3D" id="2.60.120.620">
    <property type="entry name" value="q2cbj1_9rhob like domain"/>
    <property type="match status" value="1"/>
</dbReference>
<dbReference type="Pfam" id="PF09859">
    <property type="entry name" value="Oxygenase-NA"/>
    <property type="match status" value="1"/>
</dbReference>
<keyword evidence="1" id="KW-0560">Oxidoreductase</keyword>
<reference evidence="3 4" key="1">
    <citation type="submission" date="2016-03" db="EMBL/GenBank/DDBJ databases">
        <title>Microsymbionts genomes from the relict species Vavilovia formosa (Stev.) Fed.</title>
        <authorList>
            <person name="Kopat V."/>
            <person name="Chirak E."/>
            <person name="Kimeklis A."/>
            <person name="Andronov E."/>
        </authorList>
    </citation>
    <scope>NUCLEOTIDE SEQUENCE [LARGE SCALE GENOMIC DNA]</scope>
    <source>
        <strain evidence="3 4">Vaf07</strain>
    </source>
</reference>
<organism evidence="3 4">
    <name type="scientific">Tardiphaga robiniae</name>
    <dbReference type="NCBI Taxonomy" id="943830"/>
    <lineage>
        <taxon>Bacteria</taxon>
        <taxon>Pseudomonadati</taxon>
        <taxon>Pseudomonadota</taxon>
        <taxon>Alphaproteobacteria</taxon>
        <taxon>Hyphomicrobiales</taxon>
        <taxon>Nitrobacteraceae</taxon>
        <taxon>Tardiphaga</taxon>
    </lineage>
</organism>
<dbReference type="GO" id="GO:0016491">
    <property type="term" value="F:oxidoreductase activity"/>
    <property type="evidence" value="ECO:0007669"/>
    <property type="project" value="UniProtKB-KW"/>
</dbReference>
<name>A0A163Y517_9BRAD</name>
<dbReference type="OrthoDB" id="9781972at2"/>
<gene>
    <name evidence="3" type="ORF">A4A58_11855</name>
</gene>
<evidence type="ECO:0000259" key="2">
    <source>
        <dbReference type="PROSITE" id="PS51471"/>
    </source>
</evidence>